<dbReference type="Proteomes" id="UP000233343">
    <property type="component" value="Unassembled WGS sequence"/>
</dbReference>
<reference evidence="2 3" key="1">
    <citation type="journal article" date="2010" name="Int. J. Syst. Evol. Microbiol.">
        <title>Bacillus horneckiae sp. nov., isolated from a spacecraft-assembly clean room.</title>
        <authorList>
            <person name="Vaishampayan P."/>
            <person name="Probst A."/>
            <person name="Krishnamurthi S."/>
            <person name="Ghosh S."/>
            <person name="Osman S."/>
            <person name="McDowall A."/>
            <person name="Ruckmani A."/>
            <person name="Mayilraj S."/>
            <person name="Venkateswaran K."/>
        </authorList>
    </citation>
    <scope>NUCLEOTIDE SEQUENCE [LARGE SCALE GENOMIC DNA]</scope>
    <source>
        <strain evidence="3">1PO1SC</strain>
    </source>
</reference>
<protein>
    <submittedName>
        <fullName evidence="2">Transposase</fullName>
    </submittedName>
</protein>
<evidence type="ECO:0000313" key="2">
    <source>
        <dbReference type="EMBL" id="PKG29271.1"/>
    </source>
</evidence>
<evidence type="ECO:0000313" key="3">
    <source>
        <dbReference type="Proteomes" id="UP000233343"/>
    </source>
</evidence>
<comment type="caution">
    <text evidence="2">The sequence shown here is derived from an EMBL/GenBank/DDBJ whole genome shotgun (WGS) entry which is preliminary data.</text>
</comment>
<dbReference type="Pfam" id="PF19776">
    <property type="entry name" value="DUF6262"/>
    <property type="match status" value="1"/>
</dbReference>
<name>A0A2N0ZIF9_9BACI</name>
<proteinExistence type="predicted"/>
<feature type="coiled-coil region" evidence="1">
    <location>
        <begin position="51"/>
        <end position="122"/>
    </location>
</feature>
<keyword evidence="3" id="KW-1185">Reference proteome</keyword>
<organism evidence="2 3">
    <name type="scientific">Cytobacillus horneckiae</name>
    <dbReference type="NCBI Taxonomy" id="549687"/>
    <lineage>
        <taxon>Bacteria</taxon>
        <taxon>Bacillati</taxon>
        <taxon>Bacillota</taxon>
        <taxon>Bacilli</taxon>
        <taxon>Bacillales</taxon>
        <taxon>Bacillaceae</taxon>
        <taxon>Cytobacillus</taxon>
    </lineage>
</organism>
<dbReference type="EMBL" id="PISD01000017">
    <property type="protein sequence ID" value="PKG29271.1"/>
    <property type="molecule type" value="Genomic_DNA"/>
</dbReference>
<evidence type="ECO:0000256" key="1">
    <source>
        <dbReference type="SAM" id="Coils"/>
    </source>
</evidence>
<sequence>MAKFNLQEHLKQVHSIRKAETSKKVDEAIKRLLKAYNSINFNSVSKEAGVAKATLYNNKEIRERIEALREQERGKVGLKKQLKREIKEESKEAIIESLKRRIKKLEADNKELRSQLKVAYGEIYKQM</sequence>
<dbReference type="RefSeq" id="WP_071159946.1">
    <property type="nucleotide sequence ID" value="NZ_PISD01000017.1"/>
</dbReference>
<dbReference type="AlphaFoldDB" id="A0A2N0ZIF9"/>
<dbReference type="InterPro" id="IPR046229">
    <property type="entry name" value="TnpC-like"/>
</dbReference>
<accession>A0A2N0ZIF9</accession>
<gene>
    <name evidence="2" type="ORF">CWS20_09250</name>
</gene>
<keyword evidence="1" id="KW-0175">Coiled coil</keyword>